<keyword evidence="2" id="KW-1185">Reference proteome</keyword>
<evidence type="ECO:0000313" key="2">
    <source>
        <dbReference type="Proteomes" id="UP001145114"/>
    </source>
</evidence>
<gene>
    <name evidence="1" type="primary">HCR1</name>
    <name evidence="1" type="ORF">EV182_003566</name>
</gene>
<comment type="caution">
    <text evidence="1">The sequence shown here is derived from an EMBL/GenBank/DDBJ whole genome shotgun (WGS) entry which is preliminary data.</text>
</comment>
<proteinExistence type="predicted"/>
<dbReference type="EMBL" id="JAMZIH010006088">
    <property type="protein sequence ID" value="KAJ1674298.1"/>
    <property type="molecule type" value="Genomic_DNA"/>
</dbReference>
<keyword evidence="1" id="KW-0648">Protein biosynthesis</keyword>
<protein>
    <submittedName>
        <fullName evidence="1">Translation initiation factor 3 subunit J component</fullName>
    </submittedName>
</protein>
<accession>A0ACC1HEZ5</accession>
<name>A0ACC1HEZ5_9FUNG</name>
<reference evidence="1" key="1">
    <citation type="submission" date="2022-06" db="EMBL/GenBank/DDBJ databases">
        <title>Phylogenomic reconstructions and comparative analyses of Kickxellomycotina fungi.</title>
        <authorList>
            <person name="Reynolds N.K."/>
            <person name="Stajich J.E."/>
            <person name="Barry K."/>
            <person name="Grigoriev I.V."/>
            <person name="Crous P."/>
            <person name="Smith M.E."/>
        </authorList>
    </citation>
    <scope>NUCLEOTIDE SEQUENCE</scope>
    <source>
        <strain evidence="1">RSA 2271</strain>
    </source>
</reference>
<organism evidence="1 2">
    <name type="scientific">Spiromyces aspiralis</name>
    <dbReference type="NCBI Taxonomy" id="68401"/>
    <lineage>
        <taxon>Eukaryota</taxon>
        <taxon>Fungi</taxon>
        <taxon>Fungi incertae sedis</taxon>
        <taxon>Zoopagomycota</taxon>
        <taxon>Kickxellomycotina</taxon>
        <taxon>Kickxellomycetes</taxon>
        <taxon>Kickxellales</taxon>
        <taxon>Kickxellaceae</taxon>
        <taxon>Spiromyces</taxon>
    </lineage>
</organism>
<sequence>MARLSLSSDDEVPKQPRNKWEDEESDIPDTWEDDEDEDEEEGLEEPEQAENTGEAAVEKKPLPVPKPQPKKKLTLKDKIAKAQEERAKREAEIQQAGGLGDDLSEDEAELVDRRLADRRRQLEADMSNTEDLFSGLTLKDEKNASVLTMNPNTEEEFAEFSKALVEIIQKMQTKKHYKTFLNDFIRALALPLSDVDVRKFASTLTTLANDKQKASRATAKGKKKPNKKVAVKEMPKGQLDTRDYAREAEDDFYEFM</sequence>
<keyword evidence="1" id="KW-0396">Initiation factor</keyword>
<evidence type="ECO:0000313" key="1">
    <source>
        <dbReference type="EMBL" id="KAJ1674298.1"/>
    </source>
</evidence>
<dbReference type="Proteomes" id="UP001145114">
    <property type="component" value="Unassembled WGS sequence"/>
</dbReference>